<dbReference type="PROSITE" id="PS50011">
    <property type="entry name" value="PROTEIN_KINASE_DOM"/>
    <property type="match status" value="1"/>
</dbReference>
<reference evidence="7 8" key="1">
    <citation type="submission" date="2024-04" db="EMBL/GenBank/DDBJ databases">
        <title>Tritrichomonas musculus Genome.</title>
        <authorList>
            <person name="Alves-Ferreira E."/>
            <person name="Grigg M."/>
            <person name="Lorenzi H."/>
            <person name="Galac M."/>
        </authorList>
    </citation>
    <scope>NUCLEOTIDE SEQUENCE [LARGE SCALE GENOMIC DNA]</scope>
    <source>
        <strain evidence="7 8">EAF2021</strain>
    </source>
</reference>
<dbReference type="InterPro" id="IPR017441">
    <property type="entry name" value="Protein_kinase_ATP_BS"/>
</dbReference>
<keyword evidence="4 7" id="KW-0723">Serine/threonine-protein kinase</keyword>
<organism evidence="7 8">
    <name type="scientific">Tritrichomonas musculus</name>
    <dbReference type="NCBI Taxonomy" id="1915356"/>
    <lineage>
        <taxon>Eukaryota</taxon>
        <taxon>Metamonada</taxon>
        <taxon>Parabasalia</taxon>
        <taxon>Tritrichomonadida</taxon>
        <taxon>Tritrichomonadidae</taxon>
        <taxon>Tritrichomonas</taxon>
    </lineage>
</organism>
<keyword evidence="8" id="KW-1185">Reference proteome</keyword>
<feature type="domain" description="Protein kinase" evidence="6">
    <location>
        <begin position="8"/>
        <end position="293"/>
    </location>
</feature>
<dbReference type="InterPro" id="IPR000719">
    <property type="entry name" value="Prot_kinase_dom"/>
</dbReference>
<dbReference type="GO" id="GO:0004674">
    <property type="term" value="F:protein serine/threonine kinase activity"/>
    <property type="evidence" value="ECO:0007669"/>
    <property type="project" value="UniProtKB-KW"/>
</dbReference>
<protein>
    <submittedName>
        <fullName evidence="7">Serine/threonine protein kinase</fullName>
    </submittedName>
</protein>
<dbReference type="InterPro" id="IPR008271">
    <property type="entry name" value="Ser/Thr_kinase_AS"/>
</dbReference>
<dbReference type="SUPFAM" id="SSF56112">
    <property type="entry name" value="Protein kinase-like (PK-like)"/>
    <property type="match status" value="1"/>
</dbReference>
<evidence type="ECO:0000256" key="2">
    <source>
        <dbReference type="ARBA" id="ARBA00022840"/>
    </source>
</evidence>
<dbReference type="PROSITE" id="PS00108">
    <property type="entry name" value="PROTEIN_KINASE_ST"/>
    <property type="match status" value="1"/>
</dbReference>
<dbReference type="PANTHER" id="PTHR44167">
    <property type="entry name" value="OVARIAN-SPECIFIC SERINE/THREONINE-PROTEIN KINASE LOK-RELATED"/>
    <property type="match status" value="1"/>
</dbReference>
<dbReference type="Gene3D" id="1.10.510.10">
    <property type="entry name" value="Transferase(Phosphotransferase) domain 1"/>
    <property type="match status" value="1"/>
</dbReference>
<keyword evidence="1 3" id="KW-0547">Nucleotide-binding</keyword>
<name>A0ABR2JET9_9EUKA</name>
<keyword evidence="7" id="KW-0418">Kinase</keyword>
<gene>
    <name evidence="7" type="ORF">M9Y10_006247</name>
</gene>
<keyword evidence="7" id="KW-0808">Transferase</keyword>
<evidence type="ECO:0000313" key="7">
    <source>
        <dbReference type="EMBL" id="KAK8876063.1"/>
    </source>
</evidence>
<dbReference type="InterPro" id="IPR011009">
    <property type="entry name" value="Kinase-like_dom_sf"/>
</dbReference>
<evidence type="ECO:0000256" key="5">
    <source>
        <dbReference type="SAM" id="MobiDB-lite"/>
    </source>
</evidence>
<feature type="region of interest" description="Disordered" evidence="5">
    <location>
        <begin position="335"/>
        <end position="361"/>
    </location>
</feature>
<feature type="binding site" evidence="3">
    <location>
        <position position="37"/>
    </location>
    <ligand>
        <name>ATP</name>
        <dbReference type="ChEBI" id="CHEBI:30616"/>
    </ligand>
</feature>
<comment type="similarity">
    <text evidence="4">Belongs to the protein kinase superfamily.</text>
</comment>
<evidence type="ECO:0000313" key="8">
    <source>
        <dbReference type="Proteomes" id="UP001470230"/>
    </source>
</evidence>
<evidence type="ECO:0000256" key="1">
    <source>
        <dbReference type="ARBA" id="ARBA00022741"/>
    </source>
</evidence>
<feature type="compositionally biased region" description="Basic and acidic residues" evidence="5">
    <location>
        <begin position="344"/>
        <end position="356"/>
    </location>
</feature>
<proteinExistence type="inferred from homology"/>
<evidence type="ECO:0000256" key="3">
    <source>
        <dbReference type="PROSITE-ProRule" id="PRU10141"/>
    </source>
</evidence>
<dbReference type="EMBL" id="JAPFFF010000012">
    <property type="protein sequence ID" value="KAK8876063.1"/>
    <property type="molecule type" value="Genomic_DNA"/>
</dbReference>
<dbReference type="SMART" id="SM00220">
    <property type="entry name" value="S_TKc"/>
    <property type="match status" value="1"/>
</dbReference>
<sequence length="408" mass="47124">MSRIYKEYDLLLQIGAGTYSAVYKAKRKSDGLLVAIKIVESQSENEVSLIVSEANVLKHLMGGPPSIPKIYDFFNEGPLFFIIMEYLDGYITLLEWANSYSSLIFNGTNCDEDLQGFVKAREEDIIYIFGQIVSSINYLHQKFVIHRDLKLENIMFNPKTREIKLIDFGFSIISQTMVWTTICGSFEYLAPEVLHDLINQSNEKSQVEKDPEYTTQTEVWSLGIILYGMIYCRLPFFHQNRLKLIKLVLNSEISYDPEKAIFNPSLNILLHSMLQKDPTQRLNFTQVYQYPLFTETYKQIIKSTSYKAGIHRMTYNSDNTNKLKPIPELNSRYTNNYAPNLDNKPNESNKDDHEVGLEQNNNSNVTLSKAHFPLTYRMSYTQKSRNFAKINKAFPLRAKIVAPKLVTS</sequence>
<keyword evidence="2 3" id="KW-0067">ATP-binding</keyword>
<dbReference type="PANTHER" id="PTHR44167:SF24">
    <property type="entry name" value="SERINE_THREONINE-PROTEIN KINASE CHK2"/>
    <property type="match status" value="1"/>
</dbReference>
<accession>A0ABR2JET9</accession>
<dbReference type="Pfam" id="PF00069">
    <property type="entry name" value="Pkinase"/>
    <property type="match status" value="1"/>
</dbReference>
<dbReference type="Proteomes" id="UP001470230">
    <property type="component" value="Unassembled WGS sequence"/>
</dbReference>
<evidence type="ECO:0000256" key="4">
    <source>
        <dbReference type="RuleBase" id="RU000304"/>
    </source>
</evidence>
<evidence type="ECO:0000259" key="6">
    <source>
        <dbReference type="PROSITE" id="PS50011"/>
    </source>
</evidence>
<comment type="caution">
    <text evidence="7">The sequence shown here is derived from an EMBL/GenBank/DDBJ whole genome shotgun (WGS) entry which is preliminary data.</text>
</comment>
<dbReference type="PROSITE" id="PS00107">
    <property type="entry name" value="PROTEIN_KINASE_ATP"/>
    <property type="match status" value="1"/>
</dbReference>